<gene>
    <name evidence="2" type="ORF">NDU88_006305</name>
</gene>
<reference evidence="2" key="1">
    <citation type="journal article" date="2022" name="bioRxiv">
        <title>Sequencing and chromosome-scale assembly of the giantPleurodeles waltlgenome.</title>
        <authorList>
            <person name="Brown T."/>
            <person name="Elewa A."/>
            <person name="Iarovenko S."/>
            <person name="Subramanian E."/>
            <person name="Araus A.J."/>
            <person name="Petzold A."/>
            <person name="Susuki M."/>
            <person name="Suzuki K.-i.T."/>
            <person name="Hayashi T."/>
            <person name="Toyoda A."/>
            <person name="Oliveira C."/>
            <person name="Osipova E."/>
            <person name="Leigh N.D."/>
            <person name="Simon A."/>
            <person name="Yun M.H."/>
        </authorList>
    </citation>
    <scope>NUCLEOTIDE SEQUENCE</scope>
    <source>
        <strain evidence="2">20211129_DDA</strain>
        <tissue evidence="2">Liver</tissue>
    </source>
</reference>
<evidence type="ECO:0000313" key="3">
    <source>
        <dbReference type="Proteomes" id="UP001066276"/>
    </source>
</evidence>
<feature type="compositionally biased region" description="Basic and acidic residues" evidence="1">
    <location>
        <begin position="86"/>
        <end position="95"/>
    </location>
</feature>
<dbReference type="Proteomes" id="UP001066276">
    <property type="component" value="Chromosome 4_1"/>
</dbReference>
<comment type="caution">
    <text evidence="2">The sequence shown here is derived from an EMBL/GenBank/DDBJ whole genome shotgun (WGS) entry which is preliminary data.</text>
</comment>
<feature type="region of interest" description="Disordered" evidence="1">
    <location>
        <begin position="76"/>
        <end position="133"/>
    </location>
</feature>
<keyword evidence="3" id="KW-1185">Reference proteome</keyword>
<sequence>MLPENDFGSIARSEPLAAGREPWAAAASTGPPMVTAGYPWGPDGPCAGPVRPVSDPCTGCPSCVAYWNFGGMVEQPKKARSSSLQDDSKAPERINQEAPVQSMTGLAGAEPEGQTLPFDLQPMSETGLGGLPWLKEKGKKSFVSNKTKEGAPSLLFLQLKGINHRNKTRGDRPQ</sequence>
<name>A0AAV7TD43_PLEWA</name>
<dbReference type="AlphaFoldDB" id="A0AAV7TD43"/>
<dbReference type="EMBL" id="JANPWB010000007">
    <property type="protein sequence ID" value="KAJ1174484.1"/>
    <property type="molecule type" value="Genomic_DNA"/>
</dbReference>
<evidence type="ECO:0000313" key="2">
    <source>
        <dbReference type="EMBL" id="KAJ1174484.1"/>
    </source>
</evidence>
<proteinExistence type="predicted"/>
<evidence type="ECO:0008006" key="4">
    <source>
        <dbReference type="Google" id="ProtNLM"/>
    </source>
</evidence>
<organism evidence="2 3">
    <name type="scientific">Pleurodeles waltl</name>
    <name type="common">Iberian ribbed newt</name>
    <dbReference type="NCBI Taxonomy" id="8319"/>
    <lineage>
        <taxon>Eukaryota</taxon>
        <taxon>Metazoa</taxon>
        <taxon>Chordata</taxon>
        <taxon>Craniata</taxon>
        <taxon>Vertebrata</taxon>
        <taxon>Euteleostomi</taxon>
        <taxon>Amphibia</taxon>
        <taxon>Batrachia</taxon>
        <taxon>Caudata</taxon>
        <taxon>Salamandroidea</taxon>
        <taxon>Salamandridae</taxon>
        <taxon>Pleurodelinae</taxon>
        <taxon>Pleurodeles</taxon>
    </lineage>
</organism>
<protein>
    <recommendedName>
        <fullName evidence="4">Prolactin receptor</fullName>
    </recommendedName>
</protein>
<evidence type="ECO:0000256" key="1">
    <source>
        <dbReference type="SAM" id="MobiDB-lite"/>
    </source>
</evidence>
<feature type="region of interest" description="Disordered" evidence="1">
    <location>
        <begin position="1"/>
        <end position="28"/>
    </location>
</feature>
<accession>A0AAV7TD43</accession>